<evidence type="ECO:0000313" key="19">
    <source>
        <dbReference type="EMBL" id="KAJ6261582.1"/>
    </source>
</evidence>
<comment type="catalytic activity">
    <reaction evidence="15">
        <text>[(1-&gt;4)-alpha-D-galacturonosyl](n) + H2O = alpha-D-galacturonate + [(1-&gt;4)-alpha-D-galacturonosyl](n-1)</text>
        <dbReference type="Rhea" id="RHEA:14117"/>
        <dbReference type="Rhea" id="RHEA-COMP:14570"/>
        <dbReference type="Rhea" id="RHEA-COMP:14572"/>
        <dbReference type="ChEBI" id="CHEBI:15377"/>
        <dbReference type="ChEBI" id="CHEBI:58658"/>
        <dbReference type="ChEBI" id="CHEBI:140523"/>
        <dbReference type="EC" id="3.2.1.67"/>
    </reaction>
</comment>
<comment type="similarity">
    <text evidence="2 16">Belongs to the glycosyl hydrolase 28 family.</text>
</comment>
<dbReference type="GO" id="GO:0005975">
    <property type="term" value="P:carbohydrate metabolic process"/>
    <property type="evidence" value="ECO:0007669"/>
    <property type="project" value="InterPro"/>
</dbReference>
<evidence type="ECO:0000256" key="15">
    <source>
        <dbReference type="ARBA" id="ARBA00048766"/>
    </source>
</evidence>
<reference evidence="19" key="1">
    <citation type="submission" date="2023-01" db="EMBL/GenBank/DDBJ databases">
        <title>The chitinases involved in constricting ring structure development in the nematode-trapping fungus Drechslerella dactyloides.</title>
        <authorList>
            <person name="Wang R."/>
            <person name="Zhang L."/>
            <person name="Tang P."/>
            <person name="Li S."/>
            <person name="Liang L."/>
        </authorList>
    </citation>
    <scope>NUCLEOTIDE SEQUENCE</scope>
    <source>
        <strain evidence="19">YMF1.00031</strain>
    </source>
</reference>
<feature type="region of interest" description="Disordered" evidence="17">
    <location>
        <begin position="553"/>
        <end position="650"/>
    </location>
</feature>
<comment type="caution">
    <text evidence="19">The sequence shown here is derived from an EMBL/GenBank/DDBJ whole genome shotgun (WGS) entry which is preliminary data.</text>
</comment>
<keyword evidence="7" id="KW-1015">Disulfide bond</keyword>
<gene>
    <name evidence="19" type="ORF">Dda_4252</name>
</gene>
<dbReference type="FunFam" id="2.160.20.10:FF:000040">
    <property type="entry name" value="Probable exopolygalacturonase B"/>
    <property type="match status" value="1"/>
</dbReference>
<dbReference type="Proteomes" id="UP001221413">
    <property type="component" value="Unassembled WGS sequence"/>
</dbReference>
<dbReference type="PANTHER" id="PTHR31736">
    <property type="match status" value="1"/>
</dbReference>
<evidence type="ECO:0000256" key="18">
    <source>
        <dbReference type="SAM" id="Phobius"/>
    </source>
</evidence>
<keyword evidence="18" id="KW-0472">Membrane</keyword>
<organism evidence="19 20">
    <name type="scientific">Drechslerella dactyloides</name>
    <name type="common">Nematode-trapping fungus</name>
    <name type="synonym">Arthrobotrys dactyloides</name>
    <dbReference type="NCBI Taxonomy" id="74499"/>
    <lineage>
        <taxon>Eukaryota</taxon>
        <taxon>Fungi</taxon>
        <taxon>Dikarya</taxon>
        <taxon>Ascomycota</taxon>
        <taxon>Pezizomycotina</taxon>
        <taxon>Orbiliomycetes</taxon>
        <taxon>Orbiliales</taxon>
        <taxon>Orbiliaceae</taxon>
        <taxon>Drechslerella</taxon>
    </lineage>
</organism>
<evidence type="ECO:0000256" key="17">
    <source>
        <dbReference type="SAM" id="MobiDB-lite"/>
    </source>
</evidence>
<evidence type="ECO:0000313" key="20">
    <source>
        <dbReference type="Proteomes" id="UP001221413"/>
    </source>
</evidence>
<keyword evidence="10" id="KW-0961">Cell wall biogenesis/degradation</keyword>
<feature type="transmembrane region" description="Helical" evidence="18">
    <location>
        <begin position="71"/>
        <end position="91"/>
    </location>
</feature>
<feature type="compositionally biased region" description="Basic and acidic residues" evidence="17">
    <location>
        <begin position="640"/>
        <end position="649"/>
    </location>
</feature>
<dbReference type="InterPro" id="IPR000743">
    <property type="entry name" value="Glyco_hydro_28"/>
</dbReference>
<proteinExistence type="inferred from homology"/>
<dbReference type="GO" id="GO:0004650">
    <property type="term" value="F:polygalacturonase activity"/>
    <property type="evidence" value="ECO:0007669"/>
    <property type="project" value="InterPro"/>
</dbReference>
<keyword evidence="8" id="KW-0325">Glycoprotein</keyword>
<evidence type="ECO:0000256" key="5">
    <source>
        <dbReference type="ARBA" id="ARBA00022737"/>
    </source>
</evidence>
<keyword evidence="3" id="KW-0964">Secreted</keyword>
<dbReference type="GO" id="GO:0071555">
    <property type="term" value="P:cell wall organization"/>
    <property type="evidence" value="ECO:0007669"/>
    <property type="project" value="UniProtKB-KW"/>
</dbReference>
<dbReference type="PANTHER" id="PTHR31736:SF6">
    <property type="entry name" value="EXOPOLYGALACTURONASE B-RELATED"/>
    <property type="match status" value="1"/>
</dbReference>
<dbReference type="EC" id="3.2.1.67" evidence="12"/>
<keyword evidence="6 16" id="KW-0378">Hydrolase</keyword>
<keyword evidence="18" id="KW-0812">Transmembrane</keyword>
<keyword evidence="20" id="KW-1185">Reference proteome</keyword>
<evidence type="ECO:0000256" key="16">
    <source>
        <dbReference type="RuleBase" id="RU361169"/>
    </source>
</evidence>
<evidence type="ECO:0000256" key="13">
    <source>
        <dbReference type="ARBA" id="ARBA00041473"/>
    </source>
</evidence>
<comment type="function">
    <text evidence="11">Specific in hydrolyzing the terminal glycosidic bond of polygalacturonic acid and oligogalacturonates.</text>
</comment>
<name>A0AAD6J3U8_DREDA</name>
<evidence type="ECO:0000256" key="11">
    <source>
        <dbReference type="ARBA" id="ARBA00037312"/>
    </source>
</evidence>
<dbReference type="AlphaFoldDB" id="A0AAD6J3U8"/>
<keyword evidence="9 16" id="KW-0326">Glycosidase</keyword>
<keyword evidence="18" id="KW-1133">Transmembrane helix</keyword>
<evidence type="ECO:0000256" key="14">
    <source>
        <dbReference type="ARBA" id="ARBA00042261"/>
    </source>
</evidence>
<dbReference type="GO" id="GO:0047911">
    <property type="term" value="F:galacturan 1,4-alpha-galacturonidase activity"/>
    <property type="evidence" value="ECO:0007669"/>
    <property type="project" value="UniProtKB-EC"/>
</dbReference>
<keyword evidence="5" id="KW-0677">Repeat</keyword>
<dbReference type="Gene3D" id="2.160.20.10">
    <property type="entry name" value="Single-stranded right-handed beta-helix, Pectin lyase-like"/>
    <property type="match status" value="1"/>
</dbReference>
<comment type="subcellular location">
    <subcellularLocation>
        <location evidence="1">Secreted</location>
    </subcellularLocation>
</comment>
<evidence type="ECO:0000256" key="9">
    <source>
        <dbReference type="ARBA" id="ARBA00023295"/>
    </source>
</evidence>
<evidence type="ECO:0000256" key="6">
    <source>
        <dbReference type="ARBA" id="ARBA00022801"/>
    </source>
</evidence>
<sequence>MHLGFGPMFSPACMRIVLAQDFLKTSSKFEPSLSLIAGKLGQKEKRLALDSRQAFDATAEKMVSVMVRAEYLLMMVGKLLTISLFLVSLLARMKFSRFTTLAGAIATALTAAVPDYSALDALDSSPAAATIEKRWKSSEHCKLFPNSRFCYLHDPDRHVVKYVRPHFSHRKKVYIRASVNEADDVSDEFLQGIKDANNGGTLMLEQHKTYVIGKKLDLTFLNNIHVELLGEILFTNNITYWQNNYFYHPFQKSITFWKWGGKDILIYGNGYLNGNGQAWYDGFAGLEILDPSNTYYRPILFYAENATNLRIEGIEFRNSPCWTNFIVTSKNVEYDNIIIENHSNNKNLPKNTDGFDSYNLDGISFTNSYIDIGDDCFSPKPNTSNIFVKNLWCNGTHGISMGSIGQYAGVKDIIENVYVEDITMLNAQCGARLKAWAGPTAGYGYIRNVTFKNFYNYNTDQPIVLDQCYFNIAPATCAAYPSRVDVSDINFINFTGESSGKYGKVVVDLTCSPGAVCEKIHLEDIYTTSPAGSPSLAVCKNIIGDVGIPCTPEGSDDPLSNPALLQYPRKHSSPRSLDDALNPDLGGPVTPVNMPMELPKTEYKDRRYRSPIGSRSGLGNGNEESDDTASNSEDPNGSSNKDKSKREATQLETAWSRCKRLKDRGPLVTEEMAAMYNQFLESLGIPDFKKPFDFTDGAGAGGFYDENADYLSTYHEELDQSLQKQPPFKYLDRYGCEYCGVFDDAGTIACRLKAR</sequence>
<accession>A0AAD6J3U8</accession>
<evidence type="ECO:0000256" key="3">
    <source>
        <dbReference type="ARBA" id="ARBA00022525"/>
    </source>
</evidence>
<evidence type="ECO:0000256" key="8">
    <source>
        <dbReference type="ARBA" id="ARBA00023180"/>
    </source>
</evidence>
<evidence type="ECO:0000256" key="7">
    <source>
        <dbReference type="ARBA" id="ARBA00023157"/>
    </source>
</evidence>
<evidence type="ECO:0000256" key="10">
    <source>
        <dbReference type="ARBA" id="ARBA00023316"/>
    </source>
</evidence>
<dbReference type="Pfam" id="PF00295">
    <property type="entry name" value="Glyco_hydro_28"/>
    <property type="match status" value="1"/>
</dbReference>
<evidence type="ECO:0000256" key="4">
    <source>
        <dbReference type="ARBA" id="ARBA00022729"/>
    </source>
</evidence>
<evidence type="ECO:0000256" key="1">
    <source>
        <dbReference type="ARBA" id="ARBA00004613"/>
    </source>
</evidence>
<keyword evidence="4" id="KW-0732">Signal</keyword>
<dbReference type="EMBL" id="JAQGDS010000004">
    <property type="protein sequence ID" value="KAJ6261582.1"/>
    <property type="molecule type" value="Genomic_DNA"/>
</dbReference>
<dbReference type="GO" id="GO:0005576">
    <property type="term" value="C:extracellular region"/>
    <property type="evidence" value="ECO:0007669"/>
    <property type="project" value="UniProtKB-SubCell"/>
</dbReference>
<dbReference type="InterPro" id="IPR011050">
    <property type="entry name" value="Pectin_lyase_fold/virulence"/>
</dbReference>
<evidence type="ECO:0000256" key="12">
    <source>
        <dbReference type="ARBA" id="ARBA00038933"/>
    </source>
</evidence>
<dbReference type="InterPro" id="IPR012334">
    <property type="entry name" value="Pectin_lyas_fold"/>
</dbReference>
<protein>
    <recommendedName>
        <fullName evidence="12">galacturonan 1,4-alpha-galacturonidase</fullName>
        <ecNumber evidence="12">3.2.1.67</ecNumber>
    </recommendedName>
    <alternativeName>
        <fullName evidence="13">Galacturan 1,4-alpha-galacturonidase B</fullName>
    </alternativeName>
    <alternativeName>
        <fullName evidence="14">Poly(1,4-alpha-D-galacturonide)galacturonohydrolase B</fullName>
    </alternativeName>
</protein>
<dbReference type="SUPFAM" id="SSF51126">
    <property type="entry name" value="Pectin lyase-like"/>
    <property type="match status" value="1"/>
</dbReference>
<evidence type="ECO:0000256" key="2">
    <source>
        <dbReference type="ARBA" id="ARBA00008834"/>
    </source>
</evidence>
<feature type="compositionally biased region" description="Polar residues" evidence="17">
    <location>
        <begin position="628"/>
        <end position="639"/>
    </location>
</feature>